<dbReference type="CDD" id="cd12173">
    <property type="entry name" value="PGDH_4"/>
    <property type="match status" value="1"/>
</dbReference>
<dbReference type="SUPFAM" id="SSF51735">
    <property type="entry name" value="NAD(P)-binding Rossmann-fold domains"/>
    <property type="match status" value="1"/>
</dbReference>
<dbReference type="SUPFAM" id="SSF52283">
    <property type="entry name" value="Formate/glycerate dehydrogenase catalytic domain-like"/>
    <property type="match status" value="1"/>
</dbReference>
<organism evidence="8 9">
    <name type="scientific">Haloarcula salinisoli</name>
    <dbReference type="NCBI Taxonomy" id="2487746"/>
    <lineage>
        <taxon>Archaea</taxon>
        <taxon>Methanobacteriati</taxon>
        <taxon>Methanobacteriota</taxon>
        <taxon>Stenosarchaea group</taxon>
        <taxon>Halobacteria</taxon>
        <taxon>Halobacteriales</taxon>
        <taxon>Haloarculaceae</taxon>
        <taxon>Haloarcula</taxon>
    </lineage>
</organism>
<accession>A0A8J8C829</accession>
<dbReference type="InterPro" id="IPR050857">
    <property type="entry name" value="D-2-hydroxyacid_DH"/>
</dbReference>
<dbReference type="InterPro" id="IPR036291">
    <property type="entry name" value="NAD(P)-bd_dom_sf"/>
</dbReference>
<comment type="similarity">
    <text evidence="1 4">Belongs to the D-isomer specific 2-hydroxyacid dehydrogenase family.</text>
</comment>
<feature type="domain" description="D-isomer specific 2-hydroxyacid dehydrogenase NAD-binding" evidence="7">
    <location>
        <begin position="108"/>
        <end position="283"/>
    </location>
</feature>
<evidence type="ECO:0000256" key="3">
    <source>
        <dbReference type="ARBA" id="ARBA00023027"/>
    </source>
</evidence>
<feature type="region of interest" description="Disordered" evidence="5">
    <location>
        <begin position="302"/>
        <end position="325"/>
    </location>
</feature>
<dbReference type="GO" id="GO:0051287">
    <property type="term" value="F:NAD binding"/>
    <property type="evidence" value="ECO:0007669"/>
    <property type="project" value="InterPro"/>
</dbReference>
<dbReference type="PANTHER" id="PTHR42789:SF1">
    <property type="entry name" value="D-ISOMER SPECIFIC 2-HYDROXYACID DEHYDROGENASE FAMILY PROTEIN (AFU_ORTHOLOGUE AFUA_6G10090)"/>
    <property type="match status" value="1"/>
</dbReference>
<sequence length="325" mass="34634">MAETWAVLVPEQIDPSGPESIADFADCTGMDEYDSVDAALDDIASYDAVIVRVAELDADVIDRADRLQIIAKHGAGLDNVDIEAASERGIVVCNTPGANSRSVAEHAMSLLFALRRNHRGADRHVRGGGWDRGAYTGRELTGNTLGLFGFGAIARETSDLAHGIGQEVLMFDPYVPDDDVPARVERVTDFGELFARSDAVSVHAPLTQETRHAISTDELAALGEHGILINTARGPIVDEDALLEALETDTLGAAGLDTFAEEPPADDHPLFDRDDVLLTPHVGGVTEEALARMSQRAAANVRTVHDGGVPPSTVNRDALADEVTE</sequence>
<reference evidence="8" key="1">
    <citation type="submission" date="2021-06" db="EMBL/GenBank/DDBJ databases">
        <title>Halomicroarcula sp. F24A a new haloarchaeum isolated from saline soil.</title>
        <authorList>
            <person name="Duran-Viseras A."/>
            <person name="Sanchez-Porro C."/>
            <person name="Ventosa A."/>
        </authorList>
    </citation>
    <scope>NUCLEOTIDE SEQUENCE</scope>
    <source>
        <strain evidence="8">F24A</strain>
    </source>
</reference>
<dbReference type="Proteomes" id="UP000783863">
    <property type="component" value="Unassembled WGS sequence"/>
</dbReference>
<dbReference type="InterPro" id="IPR006140">
    <property type="entry name" value="D-isomer_DH_NAD-bd"/>
</dbReference>
<protein>
    <submittedName>
        <fullName evidence="8">Hydroxyacid dehydrogenase</fullName>
    </submittedName>
</protein>
<evidence type="ECO:0000313" key="8">
    <source>
        <dbReference type="EMBL" id="MBX0302714.1"/>
    </source>
</evidence>
<evidence type="ECO:0000313" key="9">
    <source>
        <dbReference type="Proteomes" id="UP000783863"/>
    </source>
</evidence>
<evidence type="ECO:0000259" key="7">
    <source>
        <dbReference type="Pfam" id="PF02826"/>
    </source>
</evidence>
<dbReference type="Pfam" id="PF00389">
    <property type="entry name" value="2-Hacid_dh"/>
    <property type="match status" value="1"/>
</dbReference>
<dbReference type="Gene3D" id="3.40.50.720">
    <property type="entry name" value="NAD(P)-binding Rossmann-like Domain"/>
    <property type="match status" value="2"/>
</dbReference>
<name>A0A8J8C829_9EURY</name>
<proteinExistence type="inferred from homology"/>
<dbReference type="InterPro" id="IPR006139">
    <property type="entry name" value="D-isomer_2_OHA_DH_cat_dom"/>
</dbReference>
<keyword evidence="2 4" id="KW-0560">Oxidoreductase</keyword>
<dbReference type="EMBL" id="RKLQ01000001">
    <property type="protein sequence ID" value="MBX0302714.1"/>
    <property type="molecule type" value="Genomic_DNA"/>
</dbReference>
<dbReference type="GO" id="GO:0016616">
    <property type="term" value="F:oxidoreductase activity, acting on the CH-OH group of donors, NAD or NADP as acceptor"/>
    <property type="evidence" value="ECO:0007669"/>
    <property type="project" value="InterPro"/>
</dbReference>
<evidence type="ECO:0000256" key="2">
    <source>
        <dbReference type="ARBA" id="ARBA00023002"/>
    </source>
</evidence>
<evidence type="ECO:0000256" key="4">
    <source>
        <dbReference type="RuleBase" id="RU003719"/>
    </source>
</evidence>
<dbReference type="PANTHER" id="PTHR42789">
    <property type="entry name" value="D-ISOMER SPECIFIC 2-HYDROXYACID DEHYDROGENASE FAMILY PROTEIN (AFU_ORTHOLOGUE AFUA_6G10090)"/>
    <property type="match status" value="1"/>
</dbReference>
<dbReference type="Pfam" id="PF02826">
    <property type="entry name" value="2-Hacid_dh_C"/>
    <property type="match status" value="1"/>
</dbReference>
<feature type="domain" description="D-isomer specific 2-hydroxyacid dehydrogenase catalytic" evidence="6">
    <location>
        <begin position="11"/>
        <end position="315"/>
    </location>
</feature>
<gene>
    <name evidence="8" type="ORF">EGD98_03400</name>
</gene>
<keyword evidence="9" id="KW-1185">Reference proteome</keyword>
<evidence type="ECO:0000256" key="5">
    <source>
        <dbReference type="SAM" id="MobiDB-lite"/>
    </source>
</evidence>
<keyword evidence="3" id="KW-0520">NAD</keyword>
<dbReference type="AlphaFoldDB" id="A0A8J8C829"/>
<evidence type="ECO:0000256" key="1">
    <source>
        <dbReference type="ARBA" id="ARBA00005854"/>
    </source>
</evidence>
<dbReference type="RefSeq" id="WP_220586948.1">
    <property type="nucleotide sequence ID" value="NZ_RKLQ01000001.1"/>
</dbReference>
<comment type="caution">
    <text evidence="8">The sequence shown here is derived from an EMBL/GenBank/DDBJ whole genome shotgun (WGS) entry which is preliminary data.</text>
</comment>
<evidence type="ECO:0000259" key="6">
    <source>
        <dbReference type="Pfam" id="PF00389"/>
    </source>
</evidence>